<dbReference type="RefSeq" id="WP_050927392.1">
    <property type="nucleotide sequence ID" value="NZ_JBBMFM010000082.1"/>
</dbReference>
<evidence type="ECO:0000313" key="3">
    <source>
        <dbReference type="Proteomes" id="UP001454086"/>
    </source>
</evidence>
<proteinExistence type="predicted"/>
<gene>
    <name evidence="2" type="ORF">WMQ36_18610</name>
</gene>
<sequence>MLYGITGGIPEYISRIDVNKSLDDNIVVLFFDESGRLFEEPVNLLKQELREPASYHSTISAITSESSSMNDISTKPDWRSADAATR</sequence>
<reference evidence="2 3" key="1">
    <citation type="submission" date="2024-03" db="EMBL/GenBank/DDBJ databases">
        <title>Human intestinal bacterial collection.</title>
        <authorList>
            <person name="Pauvert C."/>
            <person name="Hitch T.C.A."/>
            <person name="Clavel T."/>
        </authorList>
    </citation>
    <scope>NUCLEOTIDE SEQUENCE [LARGE SCALE GENOMIC DNA]</scope>
    <source>
        <strain evidence="2 3">CLA-SR-H021</strain>
    </source>
</reference>
<evidence type="ECO:0000256" key="1">
    <source>
        <dbReference type="SAM" id="MobiDB-lite"/>
    </source>
</evidence>
<comment type="caution">
    <text evidence="2">The sequence shown here is derived from an EMBL/GenBank/DDBJ whole genome shotgun (WGS) entry which is preliminary data.</text>
</comment>
<dbReference type="EMBL" id="JBBMFM010000082">
    <property type="protein sequence ID" value="MEQ2426985.1"/>
    <property type="molecule type" value="Genomic_DNA"/>
</dbReference>
<name>A0ABV1D9C3_9FIRM</name>
<protein>
    <submittedName>
        <fullName evidence="2">Uncharacterized protein</fullName>
    </submittedName>
</protein>
<feature type="compositionally biased region" description="Basic and acidic residues" evidence="1">
    <location>
        <begin position="74"/>
        <end position="86"/>
    </location>
</feature>
<dbReference type="PANTHER" id="PTHR34704">
    <property type="entry name" value="ATPASE"/>
    <property type="match status" value="1"/>
</dbReference>
<keyword evidence="3" id="KW-1185">Reference proteome</keyword>
<feature type="region of interest" description="Disordered" evidence="1">
    <location>
        <begin position="64"/>
        <end position="86"/>
    </location>
</feature>
<organism evidence="2 3">
    <name type="scientific">Enterocloster hominis</name>
    <name type="common">ex Hitch et al. 2024</name>
    <dbReference type="NCBI Taxonomy" id="1917870"/>
    <lineage>
        <taxon>Bacteria</taxon>
        <taxon>Bacillati</taxon>
        <taxon>Bacillota</taxon>
        <taxon>Clostridia</taxon>
        <taxon>Lachnospirales</taxon>
        <taxon>Lachnospiraceae</taxon>
        <taxon>Enterocloster</taxon>
    </lineage>
</organism>
<dbReference type="Proteomes" id="UP001454086">
    <property type="component" value="Unassembled WGS sequence"/>
</dbReference>
<accession>A0ABV1D9C3</accession>
<evidence type="ECO:0000313" key="2">
    <source>
        <dbReference type="EMBL" id="MEQ2426985.1"/>
    </source>
</evidence>
<dbReference type="PANTHER" id="PTHR34704:SF1">
    <property type="entry name" value="ATPASE"/>
    <property type="match status" value="1"/>
</dbReference>